<dbReference type="EMBL" id="CAJVPZ010074455">
    <property type="protein sequence ID" value="CAG8803105.1"/>
    <property type="molecule type" value="Genomic_DNA"/>
</dbReference>
<sequence>NKVEDVEIRPSEIKRIHSNEFEPINDIESIFLDSETGQSPSESEIILWNDQLDIKDIEPMNYEQENETGECSNIGKVVLNEFEECLNTENEYITINFTFD</sequence>
<proteinExistence type="predicted"/>
<feature type="non-terminal residue" evidence="1">
    <location>
        <position position="1"/>
    </location>
</feature>
<dbReference type="AlphaFoldDB" id="A0A9N9P9G5"/>
<name>A0A9N9P9G5_9GLOM</name>
<evidence type="ECO:0000313" key="1">
    <source>
        <dbReference type="EMBL" id="CAG8803105.1"/>
    </source>
</evidence>
<evidence type="ECO:0000313" key="2">
    <source>
        <dbReference type="Proteomes" id="UP000789396"/>
    </source>
</evidence>
<gene>
    <name evidence="1" type="ORF">RFULGI_LOCUS17941</name>
</gene>
<keyword evidence="2" id="KW-1185">Reference proteome</keyword>
<accession>A0A9N9P9G5</accession>
<feature type="non-terminal residue" evidence="1">
    <location>
        <position position="100"/>
    </location>
</feature>
<protein>
    <submittedName>
        <fullName evidence="1">8797_t:CDS:1</fullName>
    </submittedName>
</protein>
<comment type="caution">
    <text evidence="1">The sequence shown here is derived from an EMBL/GenBank/DDBJ whole genome shotgun (WGS) entry which is preliminary data.</text>
</comment>
<dbReference type="Proteomes" id="UP000789396">
    <property type="component" value="Unassembled WGS sequence"/>
</dbReference>
<organism evidence="1 2">
    <name type="scientific">Racocetra fulgida</name>
    <dbReference type="NCBI Taxonomy" id="60492"/>
    <lineage>
        <taxon>Eukaryota</taxon>
        <taxon>Fungi</taxon>
        <taxon>Fungi incertae sedis</taxon>
        <taxon>Mucoromycota</taxon>
        <taxon>Glomeromycotina</taxon>
        <taxon>Glomeromycetes</taxon>
        <taxon>Diversisporales</taxon>
        <taxon>Gigasporaceae</taxon>
        <taxon>Racocetra</taxon>
    </lineage>
</organism>
<reference evidence="1" key="1">
    <citation type="submission" date="2021-06" db="EMBL/GenBank/DDBJ databases">
        <authorList>
            <person name="Kallberg Y."/>
            <person name="Tangrot J."/>
            <person name="Rosling A."/>
        </authorList>
    </citation>
    <scope>NUCLEOTIDE SEQUENCE</scope>
    <source>
        <strain evidence="1">IN212</strain>
    </source>
</reference>